<keyword evidence="4" id="KW-0456">Lyase</keyword>
<dbReference type="EMBL" id="AY279379">
    <property type="protein sequence ID" value="AAP40638.1"/>
    <property type="molecule type" value="mRNA"/>
</dbReference>
<dbReference type="GO" id="GO:0010333">
    <property type="term" value="F:terpene synthase activity"/>
    <property type="evidence" value="ECO:0007669"/>
    <property type="project" value="InterPro"/>
</dbReference>
<dbReference type="SUPFAM" id="SSF48239">
    <property type="entry name" value="Terpenoid cyclases/Protein prenyltransferases"/>
    <property type="match status" value="1"/>
</dbReference>
<accession>Q7Y1V1</accession>
<dbReference type="InterPro" id="IPR008949">
    <property type="entry name" value="Isoprenoid_synthase_dom_sf"/>
</dbReference>
<evidence type="ECO:0000256" key="2">
    <source>
        <dbReference type="ARBA" id="ARBA00022723"/>
    </source>
</evidence>
<dbReference type="AlphaFoldDB" id="Q7Y1V1"/>
<dbReference type="InterPro" id="IPR008930">
    <property type="entry name" value="Terpenoid_cyclase/PrenylTrfase"/>
</dbReference>
<keyword evidence="5" id="KW-0175">Coiled coil</keyword>
<dbReference type="InterPro" id="IPR050148">
    <property type="entry name" value="Terpene_synthase-like"/>
</dbReference>
<dbReference type="GO" id="GO:0016102">
    <property type="term" value="P:diterpenoid biosynthetic process"/>
    <property type="evidence" value="ECO:0007669"/>
    <property type="project" value="InterPro"/>
</dbReference>
<feature type="coiled-coil region" evidence="5">
    <location>
        <begin position="58"/>
        <end position="88"/>
    </location>
</feature>
<dbReference type="GO" id="GO:0000287">
    <property type="term" value="F:magnesium ion binding"/>
    <property type="evidence" value="ECO:0007669"/>
    <property type="project" value="InterPro"/>
</dbReference>
<evidence type="ECO:0000259" key="6">
    <source>
        <dbReference type="Pfam" id="PF01397"/>
    </source>
</evidence>
<dbReference type="FunFam" id="1.10.600.10:FF:000007">
    <property type="entry name" value="Isoprene synthase, chloroplastic"/>
    <property type="match status" value="1"/>
</dbReference>
<dbReference type="SMR" id="Q7Y1V1"/>
<feature type="domain" description="Terpene synthase metal-binding" evidence="7">
    <location>
        <begin position="285"/>
        <end position="522"/>
    </location>
</feature>
<dbReference type="InterPro" id="IPR001906">
    <property type="entry name" value="Terpene_synth_N"/>
</dbReference>
<evidence type="ECO:0000259" key="7">
    <source>
        <dbReference type="Pfam" id="PF03936"/>
    </source>
</evidence>
<dbReference type="FunFam" id="1.50.10.130:FF:000001">
    <property type="entry name" value="Isoprene synthase, chloroplastic"/>
    <property type="match status" value="1"/>
</dbReference>
<reference evidence="8" key="1">
    <citation type="submission" date="2003-04" db="EMBL/GenBank/DDBJ databases">
        <authorList>
            <person name="Shelton D.A."/>
            <person name="Leach D.N."/>
            <person name="Baverstock P."/>
            <person name="Henry R."/>
        </authorList>
    </citation>
    <scope>NUCLEOTIDE SEQUENCE</scope>
</reference>
<dbReference type="Pfam" id="PF03936">
    <property type="entry name" value="Terpene_synth_C"/>
    <property type="match status" value="1"/>
</dbReference>
<dbReference type="Gene3D" id="1.50.10.130">
    <property type="entry name" value="Terpene synthase, N-terminal domain"/>
    <property type="match status" value="1"/>
</dbReference>
<dbReference type="Pfam" id="PF01397">
    <property type="entry name" value="Terpene_synth"/>
    <property type="match status" value="1"/>
</dbReference>
<name>Q7Y1V1_9MYRT</name>
<comment type="cofactor">
    <cofactor evidence="1">
        <name>Mg(2+)</name>
        <dbReference type="ChEBI" id="CHEBI:18420"/>
    </cofactor>
</comment>
<feature type="domain" description="Terpene synthase N-terminal" evidence="6">
    <location>
        <begin position="47"/>
        <end position="227"/>
    </location>
</feature>
<dbReference type="PANTHER" id="PTHR31225:SF252">
    <property type="entry name" value="TERPENE SYNTHASE 12-RELATED"/>
    <property type="match status" value="1"/>
</dbReference>
<keyword evidence="2" id="KW-0479">Metal-binding</keyword>
<dbReference type="Gene3D" id="1.10.600.10">
    <property type="entry name" value="Farnesyl Diphosphate Synthase"/>
    <property type="match status" value="1"/>
</dbReference>
<proteinExistence type="evidence at transcript level"/>
<protein>
    <submittedName>
        <fullName evidence="8">Putative monoterpene synthase</fullName>
    </submittedName>
</protein>
<dbReference type="InterPro" id="IPR034741">
    <property type="entry name" value="Terpene_cyclase-like_1_C"/>
</dbReference>
<dbReference type="PANTHER" id="PTHR31225">
    <property type="entry name" value="OS04G0344100 PROTEIN-RELATED"/>
    <property type="match status" value="1"/>
</dbReference>
<evidence type="ECO:0000256" key="4">
    <source>
        <dbReference type="ARBA" id="ARBA00023239"/>
    </source>
</evidence>
<dbReference type="SFLD" id="SFLDS00005">
    <property type="entry name" value="Isoprenoid_Synthase_Type_I"/>
    <property type="match status" value="1"/>
</dbReference>
<evidence type="ECO:0000313" key="8">
    <source>
        <dbReference type="EMBL" id="AAP40638.1"/>
    </source>
</evidence>
<evidence type="ECO:0000256" key="3">
    <source>
        <dbReference type="ARBA" id="ARBA00022842"/>
    </source>
</evidence>
<dbReference type="SUPFAM" id="SSF48576">
    <property type="entry name" value="Terpenoid synthases"/>
    <property type="match status" value="1"/>
</dbReference>
<dbReference type="InterPro" id="IPR036965">
    <property type="entry name" value="Terpene_synth_N_sf"/>
</dbReference>
<reference evidence="8" key="2">
    <citation type="journal article" date="2004" name="Plant Physiol. Biochem.">
        <title>Isolation and partial characterisation of a putative monoterpene synthase from Melaleuca alternifolia.</title>
        <authorList>
            <person name="Shelton D."/>
            <person name="Zabaras D."/>
            <person name="Chohan S."/>
            <person name="Wyllie S.G."/>
            <person name="Baverstock P."/>
            <person name="Leach D."/>
            <person name="Henry R."/>
        </authorList>
    </citation>
    <scope>NUCLEOTIDE SEQUENCE</scope>
</reference>
<organism evidence="8">
    <name type="scientific">Melaleuca alternifolia</name>
    <name type="common">tea tree</name>
    <dbReference type="NCBI Taxonomy" id="164405"/>
    <lineage>
        <taxon>Eukaryota</taxon>
        <taxon>Viridiplantae</taxon>
        <taxon>Streptophyta</taxon>
        <taxon>Embryophyta</taxon>
        <taxon>Tracheophyta</taxon>
        <taxon>Spermatophyta</taxon>
        <taxon>Magnoliopsida</taxon>
        <taxon>eudicotyledons</taxon>
        <taxon>Gunneridae</taxon>
        <taxon>Pentapetalae</taxon>
        <taxon>rosids</taxon>
        <taxon>malvids</taxon>
        <taxon>Myrtales</taxon>
        <taxon>Myrtaceae</taxon>
        <taxon>Myrtoideae</taxon>
        <taxon>Melaleuceae</taxon>
        <taxon>Melaleuca</taxon>
    </lineage>
</organism>
<evidence type="ECO:0000256" key="1">
    <source>
        <dbReference type="ARBA" id="ARBA00001946"/>
    </source>
</evidence>
<evidence type="ECO:0000256" key="5">
    <source>
        <dbReference type="SAM" id="Coils"/>
    </source>
</evidence>
<sequence>MALRLLSTPHLPQLCSRRVSGRVHCSASTQVSDAQGGRRSANYQPSVWTYNYLQSLVADDIRRSRREVEQEREKAQILEEDVRGALNDGNAEPMAIFALVDDIQRLGLGRYFEEDISKALRRCLSQYAVTGSLQKSLHGTALSFRVLRQHGFEVSQDVFKIFMDESGSFMKTLGGDVQGMLSLYEASHLAFEEEDILHKAKTFAIKHLENLNHDIDQDLQDHVNHELELPLHRRMPLLEARRFIEAYSRRSNVNPRILELAVMKFNSSQLTLQRDLQDMLGWWNNVGLAKRLSFARDRLMECFFWAVGIAREPALSNCRKGVTKAFSLILVLDDVYDVFGTLDELELFTDAVRRWHEDAVENLPGYMKLCFLALYNSVNDMAYETLKETGENVTPYLTKVWYDLCKAFLQEAKWSYNKITPGVEEYLNNGWVSSSGQVMLTHAYFLSSPSLRKEELESLEHYHDLLRLPSLIFRLTNDLATSSAELGRGETTNSILCYMREKGFSESEARKQVIEQIDTAWRQMNKYMVDHSTFNRSFMQMTYNLARMAHCVYQDGDAIGAPDDQSWNRVHSLIIKPVSLAPC</sequence>
<dbReference type="CDD" id="cd00684">
    <property type="entry name" value="Terpene_cyclase_plant_C1"/>
    <property type="match status" value="1"/>
</dbReference>
<dbReference type="InterPro" id="IPR044814">
    <property type="entry name" value="Terpene_cyclase_plant_C1"/>
</dbReference>
<dbReference type="SFLD" id="SFLDG01019">
    <property type="entry name" value="Terpene_Cyclase_Like_1_C_Termi"/>
    <property type="match status" value="1"/>
</dbReference>
<keyword evidence="3" id="KW-0460">Magnesium</keyword>
<dbReference type="InterPro" id="IPR005630">
    <property type="entry name" value="Terpene_synthase_metal-bd"/>
</dbReference>